<dbReference type="GO" id="GO:0005743">
    <property type="term" value="C:mitochondrial inner membrane"/>
    <property type="evidence" value="ECO:0007669"/>
    <property type="project" value="TreeGrafter"/>
</dbReference>
<feature type="compositionally biased region" description="Low complexity" evidence="2">
    <location>
        <begin position="51"/>
        <end position="65"/>
    </location>
</feature>
<keyword evidence="4" id="KW-1185">Reference proteome</keyword>
<keyword evidence="1" id="KW-0446">Lipid-binding</keyword>
<evidence type="ECO:0000313" key="4">
    <source>
        <dbReference type="Proteomes" id="UP000652761"/>
    </source>
</evidence>
<reference evidence="3" key="1">
    <citation type="submission" date="2017-07" db="EMBL/GenBank/DDBJ databases">
        <title>Taro Niue Genome Assembly and Annotation.</title>
        <authorList>
            <person name="Atibalentja N."/>
            <person name="Keating K."/>
            <person name="Fields C.J."/>
        </authorList>
    </citation>
    <scope>NUCLEOTIDE SEQUENCE</scope>
    <source>
        <strain evidence="3">Niue_2</strain>
        <tissue evidence="3">Leaf</tissue>
    </source>
</reference>
<dbReference type="PANTHER" id="PTHR21427">
    <property type="entry name" value="UBIQUINONE BIOSYNTHESIS PROTEIN COQ9, MITOCHONDRIAL"/>
    <property type="match status" value="1"/>
</dbReference>
<comment type="caution">
    <text evidence="3">The sequence shown here is derived from an EMBL/GenBank/DDBJ whole genome shotgun (WGS) entry which is preliminary data.</text>
</comment>
<protein>
    <recommendedName>
        <fullName evidence="1">Ubiquinone biosynthesis protein</fullName>
    </recommendedName>
</protein>
<dbReference type="UniPathway" id="UPA00232"/>
<evidence type="ECO:0000256" key="1">
    <source>
        <dbReference type="RuleBase" id="RU366063"/>
    </source>
</evidence>
<proteinExistence type="inferred from homology"/>
<organism evidence="3 4">
    <name type="scientific">Colocasia esculenta</name>
    <name type="common">Wild taro</name>
    <name type="synonym">Arum esculentum</name>
    <dbReference type="NCBI Taxonomy" id="4460"/>
    <lineage>
        <taxon>Eukaryota</taxon>
        <taxon>Viridiplantae</taxon>
        <taxon>Streptophyta</taxon>
        <taxon>Embryophyta</taxon>
        <taxon>Tracheophyta</taxon>
        <taxon>Spermatophyta</taxon>
        <taxon>Magnoliopsida</taxon>
        <taxon>Liliopsida</taxon>
        <taxon>Araceae</taxon>
        <taxon>Aroideae</taxon>
        <taxon>Colocasieae</taxon>
        <taxon>Colocasia</taxon>
    </lineage>
</organism>
<dbReference type="OrthoDB" id="1747884at2759"/>
<evidence type="ECO:0000256" key="2">
    <source>
        <dbReference type="SAM" id="MobiDB-lite"/>
    </source>
</evidence>
<sequence>MLGSALVRRFAPGCLRCSRLPSSVFSTDASRAATPLRSSPPLSTPPPPASLPHQQQQQQGTTTTAPVPPPHDASVFAPTGGPKAVEDLQREGSTRARGGNYEEEQACVLRAALGHVVRMKLGWSDTALIAGARDVGISPSIIGSFPRKEAALVEVITPLLCRITPYFLIDFFIGEWSLRVRKTLKSSDIEI</sequence>
<comment type="function">
    <text evidence="1">Membrane-associated protein that warps the membrane surface to access and bind aromatic isoprenes with high specificity, including ubiquinone (CoQ) isoprene intermediates and presents them directly to Coq7, therefore facilitating the Coq7-mediated hydroxylase step. Participates in the biosynthesis of coenzyme Q, also named ubiquinone, an essential lipid-soluble electron transporter for aerobic cellular respiration.</text>
</comment>
<feature type="compositionally biased region" description="Low complexity" evidence="2">
    <location>
        <begin position="32"/>
        <end position="41"/>
    </location>
</feature>
<dbReference type="PANTHER" id="PTHR21427:SF19">
    <property type="entry name" value="UBIQUINONE BIOSYNTHESIS PROTEIN COQ9, MITOCHONDRIAL"/>
    <property type="match status" value="1"/>
</dbReference>
<comment type="similarity">
    <text evidence="1">Belongs to the COQ9 family.</text>
</comment>
<name>A0A843U8F3_COLES</name>
<dbReference type="Proteomes" id="UP000652761">
    <property type="component" value="Unassembled WGS sequence"/>
</dbReference>
<dbReference type="GO" id="GO:0008289">
    <property type="term" value="F:lipid binding"/>
    <property type="evidence" value="ECO:0007669"/>
    <property type="project" value="UniProtKB-UniRule"/>
</dbReference>
<accession>A0A843U8F3</accession>
<dbReference type="InterPro" id="IPR012762">
    <property type="entry name" value="Ubiq_biosynth_COQ9"/>
</dbReference>
<comment type="pathway">
    <text evidence="1">Cofactor biosynthesis; ubiquinone biosynthesis.</text>
</comment>
<gene>
    <name evidence="3" type="ORF">Taro_010691</name>
</gene>
<keyword evidence="1" id="KW-0831">Ubiquinone biosynthesis</keyword>
<evidence type="ECO:0000313" key="3">
    <source>
        <dbReference type="EMBL" id="MQL78270.1"/>
    </source>
</evidence>
<comment type="subcellular location">
    <subcellularLocation>
        <location evidence="1">Mitochondrion</location>
    </subcellularLocation>
</comment>
<dbReference type="AlphaFoldDB" id="A0A843U8F3"/>
<dbReference type="EMBL" id="NMUH01000390">
    <property type="protein sequence ID" value="MQL78270.1"/>
    <property type="molecule type" value="Genomic_DNA"/>
</dbReference>
<feature type="region of interest" description="Disordered" evidence="2">
    <location>
        <begin position="28"/>
        <end position="85"/>
    </location>
</feature>
<keyword evidence="1" id="KW-0496">Mitochondrion</keyword>
<dbReference type="GO" id="GO:0006744">
    <property type="term" value="P:ubiquinone biosynthetic process"/>
    <property type="evidence" value="ECO:0007669"/>
    <property type="project" value="UniProtKB-UniRule"/>
</dbReference>